<dbReference type="AlphaFoldDB" id="A0A4Y9XMN4"/>
<feature type="transmembrane region" description="Helical" evidence="2">
    <location>
        <begin position="182"/>
        <end position="205"/>
    </location>
</feature>
<organism evidence="4 5">
    <name type="scientific">Dentipellis fragilis</name>
    <dbReference type="NCBI Taxonomy" id="205917"/>
    <lineage>
        <taxon>Eukaryota</taxon>
        <taxon>Fungi</taxon>
        <taxon>Dikarya</taxon>
        <taxon>Basidiomycota</taxon>
        <taxon>Agaricomycotina</taxon>
        <taxon>Agaricomycetes</taxon>
        <taxon>Russulales</taxon>
        <taxon>Hericiaceae</taxon>
        <taxon>Dentipellis</taxon>
    </lineage>
</organism>
<sequence length="299" mass="31644">DRDRDLPPPPLPSSASRPSTARTTSLPSAQGQPFPSFPPRARPRSSSPAAALPSADPDAYPASAQGQTQSRGNSAEGLGRTPSGISFGHAPRNMRPALVSAHTGRVERHEHEHERGRRRGSLRAPALARVRERRSADANGVPPVRGRVQKPQLSVGDRLQPTLDAAEKERARAALTARMTGYALNIAIGMQVLLGALTTGLGAALTGKSVWGGQTSVAISILGGAATLVASYLARARGSNEPEQSLLRVQALEHFIREANAFTLDHGHEVGSRWDRELDGFRGAFEGMMGHPGRGVGGR</sequence>
<feature type="compositionally biased region" description="Basic and acidic residues" evidence="1">
    <location>
        <begin position="104"/>
        <end position="115"/>
    </location>
</feature>
<comment type="caution">
    <text evidence="4">The sequence shown here is derived from an EMBL/GenBank/DDBJ whole genome shotgun (WGS) entry which is preliminary data.</text>
</comment>
<feature type="domain" description="SMODS and SLOG-associating 2TM effector" evidence="3">
    <location>
        <begin position="166"/>
        <end position="289"/>
    </location>
</feature>
<feature type="transmembrane region" description="Helical" evidence="2">
    <location>
        <begin position="211"/>
        <end position="234"/>
    </location>
</feature>
<dbReference type="Pfam" id="PF18142">
    <property type="entry name" value="SLATT_fungal"/>
    <property type="match status" value="1"/>
</dbReference>
<feature type="compositionally biased region" description="Low complexity" evidence="1">
    <location>
        <begin position="13"/>
        <end position="29"/>
    </location>
</feature>
<feature type="region of interest" description="Disordered" evidence="1">
    <location>
        <begin position="1"/>
        <end position="148"/>
    </location>
</feature>
<feature type="non-terminal residue" evidence="4">
    <location>
        <position position="1"/>
    </location>
</feature>
<protein>
    <recommendedName>
        <fullName evidence="3">SMODS and SLOG-associating 2TM effector domain-containing protein</fullName>
    </recommendedName>
</protein>
<dbReference type="EMBL" id="SEOQ01001762">
    <property type="protein sequence ID" value="TFY50613.1"/>
    <property type="molecule type" value="Genomic_DNA"/>
</dbReference>
<keyword evidence="2" id="KW-1133">Transmembrane helix</keyword>
<proteinExistence type="predicted"/>
<evidence type="ECO:0000256" key="1">
    <source>
        <dbReference type="SAM" id="MobiDB-lite"/>
    </source>
</evidence>
<dbReference type="InterPro" id="IPR041622">
    <property type="entry name" value="SLATT_fungi"/>
</dbReference>
<reference evidence="4 5" key="1">
    <citation type="submission" date="2019-02" db="EMBL/GenBank/DDBJ databases">
        <title>Genome sequencing of the rare red list fungi Dentipellis fragilis.</title>
        <authorList>
            <person name="Buettner E."/>
            <person name="Kellner H."/>
        </authorList>
    </citation>
    <scope>NUCLEOTIDE SEQUENCE [LARGE SCALE GENOMIC DNA]</scope>
    <source>
        <strain evidence="4 5">DSM 105465</strain>
    </source>
</reference>
<evidence type="ECO:0000259" key="3">
    <source>
        <dbReference type="Pfam" id="PF18142"/>
    </source>
</evidence>
<keyword evidence="2" id="KW-0472">Membrane</keyword>
<dbReference type="STRING" id="205917.A0A4Y9XMN4"/>
<keyword evidence="5" id="KW-1185">Reference proteome</keyword>
<evidence type="ECO:0000313" key="4">
    <source>
        <dbReference type="EMBL" id="TFY50613.1"/>
    </source>
</evidence>
<name>A0A4Y9XMN4_9AGAM</name>
<feature type="compositionally biased region" description="Low complexity" evidence="1">
    <location>
        <begin position="44"/>
        <end position="64"/>
    </location>
</feature>
<dbReference type="OrthoDB" id="3245801at2759"/>
<dbReference type="NCBIfam" id="NF033635">
    <property type="entry name" value="SLATT_fungal"/>
    <property type="match status" value="1"/>
</dbReference>
<keyword evidence="2" id="KW-0812">Transmembrane</keyword>
<dbReference type="Proteomes" id="UP000298327">
    <property type="component" value="Unassembled WGS sequence"/>
</dbReference>
<gene>
    <name evidence="4" type="ORF">EVG20_g11421</name>
</gene>
<evidence type="ECO:0000256" key="2">
    <source>
        <dbReference type="SAM" id="Phobius"/>
    </source>
</evidence>
<accession>A0A4Y9XMN4</accession>
<evidence type="ECO:0000313" key="5">
    <source>
        <dbReference type="Proteomes" id="UP000298327"/>
    </source>
</evidence>